<dbReference type="InterPro" id="IPR039426">
    <property type="entry name" value="TonB-dep_rcpt-like"/>
</dbReference>
<comment type="similarity">
    <text evidence="8">Belongs to the TonB-dependent receptor family.</text>
</comment>
<dbReference type="SUPFAM" id="SSF56935">
    <property type="entry name" value="Porins"/>
    <property type="match status" value="1"/>
</dbReference>
<dbReference type="GO" id="GO:0009279">
    <property type="term" value="C:cell outer membrane"/>
    <property type="evidence" value="ECO:0007669"/>
    <property type="project" value="UniProtKB-SubCell"/>
</dbReference>
<keyword evidence="4 8" id="KW-0812">Transmembrane</keyword>
<dbReference type="Pfam" id="PF14905">
    <property type="entry name" value="OMP_b-brl_3"/>
    <property type="match status" value="1"/>
</dbReference>
<evidence type="ECO:0000256" key="6">
    <source>
        <dbReference type="ARBA" id="ARBA00023136"/>
    </source>
</evidence>
<keyword evidence="2 8" id="KW-0813">Transport</keyword>
<keyword evidence="5" id="KW-0732">Signal</keyword>
<dbReference type="Gene3D" id="2.40.170.20">
    <property type="entry name" value="TonB-dependent receptor, beta-barrel domain"/>
    <property type="match status" value="1"/>
</dbReference>
<keyword evidence="6 8" id="KW-0472">Membrane</keyword>
<evidence type="ECO:0000256" key="3">
    <source>
        <dbReference type="ARBA" id="ARBA00022452"/>
    </source>
</evidence>
<keyword evidence="3 8" id="KW-1134">Transmembrane beta strand</keyword>
<accession>A0A2K9PU97</accession>
<reference evidence="11 12" key="1">
    <citation type="submission" date="2018-01" db="EMBL/GenBank/DDBJ databases">
        <title>Complete genome sequence of Flavivirga eckloniae ECD14 isolated from seaweed Ecklonia cava.</title>
        <authorList>
            <person name="Lee J.H."/>
            <person name="Baik K.S."/>
            <person name="Seong C.N."/>
        </authorList>
    </citation>
    <scope>NUCLEOTIDE SEQUENCE [LARGE SCALE GENOMIC DNA]</scope>
    <source>
        <strain evidence="11 12">ECD14</strain>
    </source>
</reference>
<dbReference type="InterPro" id="IPR036942">
    <property type="entry name" value="Beta-barrel_TonB_sf"/>
</dbReference>
<dbReference type="Pfam" id="PF07715">
    <property type="entry name" value="Plug"/>
    <property type="match status" value="1"/>
</dbReference>
<dbReference type="InterPro" id="IPR037066">
    <property type="entry name" value="Plug_dom_sf"/>
</dbReference>
<evidence type="ECO:0000256" key="4">
    <source>
        <dbReference type="ARBA" id="ARBA00022692"/>
    </source>
</evidence>
<evidence type="ECO:0000313" key="12">
    <source>
        <dbReference type="Proteomes" id="UP000235826"/>
    </source>
</evidence>
<comment type="subcellular location">
    <subcellularLocation>
        <location evidence="1 8">Cell outer membrane</location>
        <topology evidence="1 8">Multi-pass membrane protein</topology>
    </subcellularLocation>
</comment>
<dbReference type="RefSeq" id="WP_102757270.1">
    <property type="nucleotide sequence ID" value="NZ_CP025791.1"/>
</dbReference>
<evidence type="ECO:0000313" key="11">
    <source>
        <dbReference type="EMBL" id="AUP80624.1"/>
    </source>
</evidence>
<dbReference type="AlphaFoldDB" id="A0A2K9PU97"/>
<dbReference type="PANTHER" id="PTHR30069">
    <property type="entry name" value="TONB-DEPENDENT OUTER MEMBRANE RECEPTOR"/>
    <property type="match status" value="1"/>
</dbReference>
<dbReference type="GO" id="GO:0015344">
    <property type="term" value="F:siderophore uptake transmembrane transporter activity"/>
    <property type="evidence" value="ECO:0007669"/>
    <property type="project" value="TreeGrafter"/>
</dbReference>
<keyword evidence="7 8" id="KW-0998">Cell outer membrane</keyword>
<evidence type="ECO:0000256" key="2">
    <source>
        <dbReference type="ARBA" id="ARBA00022448"/>
    </source>
</evidence>
<evidence type="ECO:0000256" key="7">
    <source>
        <dbReference type="ARBA" id="ARBA00023237"/>
    </source>
</evidence>
<dbReference type="KEGG" id="fek:C1H87_18665"/>
<gene>
    <name evidence="11" type="ORF">C1H87_18665</name>
</gene>
<keyword evidence="12" id="KW-1185">Reference proteome</keyword>
<dbReference type="Gene3D" id="2.170.130.10">
    <property type="entry name" value="TonB-dependent receptor, plug domain"/>
    <property type="match status" value="1"/>
</dbReference>
<evidence type="ECO:0000256" key="5">
    <source>
        <dbReference type="ARBA" id="ARBA00022729"/>
    </source>
</evidence>
<dbReference type="Proteomes" id="UP000235826">
    <property type="component" value="Chromosome"/>
</dbReference>
<evidence type="ECO:0000259" key="9">
    <source>
        <dbReference type="Pfam" id="PF07715"/>
    </source>
</evidence>
<keyword evidence="11" id="KW-0675">Receptor</keyword>
<evidence type="ECO:0000256" key="1">
    <source>
        <dbReference type="ARBA" id="ARBA00004571"/>
    </source>
</evidence>
<dbReference type="PROSITE" id="PS52016">
    <property type="entry name" value="TONB_DEPENDENT_REC_3"/>
    <property type="match status" value="1"/>
</dbReference>
<feature type="domain" description="Outer membrane protein beta-barrel" evidence="10">
    <location>
        <begin position="466"/>
        <end position="681"/>
    </location>
</feature>
<name>A0A2K9PU97_9FLAO</name>
<dbReference type="GO" id="GO:0044718">
    <property type="term" value="P:siderophore transmembrane transport"/>
    <property type="evidence" value="ECO:0007669"/>
    <property type="project" value="TreeGrafter"/>
</dbReference>
<feature type="domain" description="TonB-dependent receptor plug" evidence="9">
    <location>
        <begin position="53"/>
        <end position="159"/>
    </location>
</feature>
<dbReference type="InterPro" id="IPR041700">
    <property type="entry name" value="OMP_b-brl_3"/>
</dbReference>
<sequence>MILNKKHFIIYFSTFFANYAFAQQNRATVKDSVEIEKLEEVVLTGQYNPQSVKKSVFEVKVITRKEIEQRAVNNLADLLNQNLNVNITPNTSTGKSGVNLFGLDAQYFKILIDNIPIINEEGIGNNVDLTLINLDDVQQIEIVEGAMGVQYGANAVSGIINIITKKSSRQKTQISTFLQEETIGNEYEWFNKGRHIQSLKMGHHFIKNIFGRIAYLRNDFGGFWSENQGEVYDKNDGLRGHLWLPKEQQNTKVLLSHEQENLSIFYKFDYFNEKINKYNNAVDLNENPATSTSDPLALDELYTNNRFIHHLNASGILTKQVHFNVSVSYQEQNKDLETYTYRIRKDEKSNRLKGEYLSRKAFISRGTFSNLINNNHFKLQAGYDLTNESGYGSPLAITVSPDDDTVKQRLDNYDVFTSSEINFSDTFSLRPGARVSFTNLFANQYTLSLSSKYILGKNLELRTIVGSANRTPNYDELFTYFVDVNHNVQGNPNLNPERGLSAFVHLKKQYTLANKTTRIKNKISASYINIKDRIELIVVSQSPLAFQYNNIDAYKSIGLFTENTIKHKNFRFQIGASALGISKVLDSNTNSKDDFLFNFQLNSNVNYTIPDWNTSFTIYYKQVGKQQQFVEKMNSQGQQEFQRGTTDAFSWLDATIKKSFLNKTIEASLGIRNLLDITTVNTTAFSGGAHNGPPTNLMLGYGRSYFLKLAYNLNL</sequence>
<dbReference type="InterPro" id="IPR012910">
    <property type="entry name" value="Plug_dom"/>
</dbReference>
<evidence type="ECO:0000256" key="8">
    <source>
        <dbReference type="PROSITE-ProRule" id="PRU01360"/>
    </source>
</evidence>
<dbReference type="OrthoDB" id="9764669at2"/>
<dbReference type="PANTHER" id="PTHR30069:SF29">
    <property type="entry name" value="HEMOGLOBIN AND HEMOGLOBIN-HAPTOGLOBIN-BINDING PROTEIN 1-RELATED"/>
    <property type="match status" value="1"/>
</dbReference>
<evidence type="ECO:0000259" key="10">
    <source>
        <dbReference type="Pfam" id="PF14905"/>
    </source>
</evidence>
<dbReference type="EMBL" id="CP025791">
    <property type="protein sequence ID" value="AUP80624.1"/>
    <property type="molecule type" value="Genomic_DNA"/>
</dbReference>
<organism evidence="11 12">
    <name type="scientific">Flavivirga eckloniae</name>
    <dbReference type="NCBI Taxonomy" id="1803846"/>
    <lineage>
        <taxon>Bacteria</taxon>
        <taxon>Pseudomonadati</taxon>
        <taxon>Bacteroidota</taxon>
        <taxon>Flavobacteriia</taxon>
        <taxon>Flavobacteriales</taxon>
        <taxon>Flavobacteriaceae</taxon>
        <taxon>Flavivirga</taxon>
    </lineage>
</organism>
<protein>
    <submittedName>
        <fullName evidence="11">TonB-dependent receptor</fullName>
    </submittedName>
</protein>
<proteinExistence type="inferred from homology"/>